<dbReference type="EMBL" id="BNCI01000001">
    <property type="protein sequence ID" value="GHF14532.1"/>
    <property type="molecule type" value="Genomic_DNA"/>
</dbReference>
<dbReference type="InterPro" id="IPR036065">
    <property type="entry name" value="BolA-like_sf"/>
</dbReference>
<dbReference type="RefSeq" id="WP_191250045.1">
    <property type="nucleotide sequence ID" value="NZ_BNCI01000001.1"/>
</dbReference>
<protein>
    <submittedName>
        <fullName evidence="2">BolA family transcriptional regulator</fullName>
    </submittedName>
</protein>
<dbReference type="SUPFAM" id="SSF82657">
    <property type="entry name" value="BolA-like"/>
    <property type="match status" value="1"/>
</dbReference>
<accession>A0A919ALJ9</accession>
<dbReference type="PANTHER" id="PTHR46230">
    <property type="match status" value="1"/>
</dbReference>
<gene>
    <name evidence="2" type="ORF">GCM10017044_05790</name>
</gene>
<comment type="caution">
    <text evidence="2">The sequence shown here is derived from an EMBL/GenBank/DDBJ whole genome shotgun (WGS) entry which is preliminary data.</text>
</comment>
<dbReference type="PANTHER" id="PTHR46230:SF7">
    <property type="entry name" value="BOLA-LIKE PROTEIN 1"/>
    <property type="match status" value="1"/>
</dbReference>
<evidence type="ECO:0000313" key="3">
    <source>
        <dbReference type="Proteomes" id="UP000630923"/>
    </source>
</evidence>
<dbReference type="Proteomes" id="UP000630923">
    <property type="component" value="Unassembled WGS sequence"/>
</dbReference>
<dbReference type="GO" id="GO:0016226">
    <property type="term" value="P:iron-sulfur cluster assembly"/>
    <property type="evidence" value="ECO:0007669"/>
    <property type="project" value="TreeGrafter"/>
</dbReference>
<reference evidence="2" key="2">
    <citation type="submission" date="2020-09" db="EMBL/GenBank/DDBJ databases">
        <authorList>
            <person name="Sun Q."/>
            <person name="Kim S."/>
        </authorList>
    </citation>
    <scope>NUCLEOTIDE SEQUENCE</scope>
    <source>
        <strain evidence="2">KCTC 42590</strain>
    </source>
</reference>
<evidence type="ECO:0000256" key="1">
    <source>
        <dbReference type="RuleBase" id="RU003860"/>
    </source>
</evidence>
<dbReference type="PIRSF" id="PIRSF003113">
    <property type="entry name" value="BolA"/>
    <property type="match status" value="1"/>
</dbReference>
<evidence type="ECO:0000313" key="2">
    <source>
        <dbReference type="EMBL" id="GHF14532.1"/>
    </source>
</evidence>
<dbReference type="Pfam" id="PF01722">
    <property type="entry name" value="BolA"/>
    <property type="match status" value="1"/>
</dbReference>
<dbReference type="AlphaFoldDB" id="A0A919ALJ9"/>
<keyword evidence="3" id="KW-1185">Reference proteome</keyword>
<sequence>MGKLAALIETKLQSALAPITLEVIDDSASHAGHVGNPGGDRESHFHVNIVSEAFTGQSRVSRQRMVNKALAEELKGPIHALSMTTRAPDEA</sequence>
<comment type="similarity">
    <text evidence="1">Belongs to the BolA/IbaG family.</text>
</comment>
<name>A0A919ALJ9_9PROT</name>
<proteinExistence type="inferred from homology"/>
<dbReference type="InterPro" id="IPR002634">
    <property type="entry name" value="BolA"/>
</dbReference>
<organism evidence="2 3">
    <name type="scientific">Kordiimonas sediminis</name>
    <dbReference type="NCBI Taxonomy" id="1735581"/>
    <lineage>
        <taxon>Bacteria</taxon>
        <taxon>Pseudomonadati</taxon>
        <taxon>Pseudomonadota</taxon>
        <taxon>Alphaproteobacteria</taxon>
        <taxon>Kordiimonadales</taxon>
        <taxon>Kordiimonadaceae</taxon>
        <taxon>Kordiimonas</taxon>
    </lineage>
</organism>
<dbReference type="Gene3D" id="3.30.300.90">
    <property type="entry name" value="BolA-like"/>
    <property type="match status" value="1"/>
</dbReference>
<reference evidence="2" key="1">
    <citation type="journal article" date="2014" name="Int. J. Syst. Evol. Microbiol.">
        <title>Complete genome sequence of Corynebacterium casei LMG S-19264T (=DSM 44701T), isolated from a smear-ripened cheese.</title>
        <authorList>
            <consortium name="US DOE Joint Genome Institute (JGI-PGF)"/>
            <person name="Walter F."/>
            <person name="Albersmeier A."/>
            <person name="Kalinowski J."/>
            <person name="Ruckert C."/>
        </authorList>
    </citation>
    <scope>NUCLEOTIDE SEQUENCE</scope>
    <source>
        <strain evidence="2">KCTC 42590</strain>
    </source>
</reference>